<feature type="transmembrane region" description="Helical" evidence="2">
    <location>
        <begin position="6"/>
        <end position="28"/>
    </location>
</feature>
<evidence type="ECO:0000256" key="1">
    <source>
        <dbReference type="SAM" id="MobiDB-lite"/>
    </source>
</evidence>
<reference evidence="4" key="1">
    <citation type="submission" date="2017-03" db="EMBL/GenBank/DDBJ databases">
        <authorList>
            <person name="Monnet C."/>
        </authorList>
    </citation>
    <scope>NUCLEOTIDE SEQUENCE [LARGE SCALE GENOMIC DNA]</scope>
    <source>
        <strain evidence="4">ATCC 49514</strain>
    </source>
</reference>
<dbReference type="RefSeq" id="WP_145996233.1">
    <property type="nucleotide sequence ID" value="NZ_FXYX01000029.1"/>
</dbReference>
<keyword evidence="2" id="KW-1133">Transmembrane helix</keyword>
<keyword evidence="2" id="KW-0812">Transmembrane</keyword>
<evidence type="ECO:0000256" key="2">
    <source>
        <dbReference type="SAM" id="Phobius"/>
    </source>
</evidence>
<feature type="region of interest" description="Disordered" evidence="1">
    <location>
        <begin position="36"/>
        <end position="88"/>
    </location>
</feature>
<sequence>MMEPGLGAVIFLTLCIIVVFSIGAFLVYRVMNTPGSHIGSRLPKHDPHAEAAPTDPSDRGSAADQFDPEGTNSTDGPDRPEDPEPRHP</sequence>
<dbReference type="AlphaFoldDB" id="A0A2H1KF83"/>
<dbReference type="EMBL" id="FXYX01000029">
    <property type="protein sequence ID" value="SMX97822.1"/>
    <property type="molecule type" value="Genomic_DNA"/>
</dbReference>
<proteinExistence type="predicted"/>
<keyword evidence="4" id="KW-1185">Reference proteome</keyword>
<keyword evidence="2" id="KW-0472">Membrane</keyword>
<gene>
    <name evidence="3" type="ORF">BI49514_02945</name>
</gene>
<accession>A0A2H1KF83</accession>
<dbReference type="Proteomes" id="UP000234382">
    <property type="component" value="Unassembled WGS sequence"/>
</dbReference>
<evidence type="ECO:0000313" key="3">
    <source>
        <dbReference type="EMBL" id="SMX97822.1"/>
    </source>
</evidence>
<evidence type="ECO:0000313" key="4">
    <source>
        <dbReference type="Proteomes" id="UP000234382"/>
    </source>
</evidence>
<protein>
    <submittedName>
        <fullName evidence="3">Uncharacterized protein</fullName>
    </submittedName>
</protein>
<organism evidence="3 4">
    <name type="scientific">Brevibacterium iodinum ATCC 49514</name>
    <dbReference type="NCBI Taxonomy" id="1255616"/>
    <lineage>
        <taxon>Bacteria</taxon>
        <taxon>Bacillati</taxon>
        <taxon>Actinomycetota</taxon>
        <taxon>Actinomycetes</taxon>
        <taxon>Micrococcales</taxon>
        <taxon>Brevibacteriaceae</taxon>
        <taxon>Brevibacterium</taxon>
    </lineage>
</organism>
<feature type="compositionally biased region" description="Basic and acidic residues" evidence="1">
    <location>
        <begin position="76"/>
        <end position="88"/>
    </location>
</feature>
<name>A0A2H1KF83_9MICO</name>